<dbReference type="Proteomes" id="UP000805841">
    <property type="component" value="Unassembled WGS sequence"/>
</dbReference>
<name>A0ABR7YVC2_9PSED</name>
<protein>
    <recommendedName>
        <fullName evidence="3">Amidase domain-containing protein</fullName>
    </recommendedName>
</protein>
<proteinExistence type="predicted"/>
<dbReference type="Gene3D" id="3.90.1300.10">
    <property type="entry name" value="Amidase signature (AS) domain"/>
    <property type="match status" value="1"/>
</dbReference>
<dbReference type="InterPro" id="IPR036928">
    <property type="entry name" value="AS_sf"/>
</dbReference>
<dbReference type="SUPFAM" id="SSF75304">
    <property type="entry name" value="Amidase signature (AS) enzymes"/>
    <property type="match status" value="1"/>
</dbReference>
<sequence>MSSRVRWPVFSATTTCCCALVRLGRRSWRISSAPRRSAGSLRALGAMRGTRRYSTCAVPALSLPCGVGRSGLPIGMQVVAARYEDARVLHAAAAMKRSLGLCLEAPMLLG</sequence>
<organism evidence="1 2">
    <name type="scientific">Pseudomonas typographi</name>
    <dbReference type="NCBI Taxonomy" id="2715964"/>
    <lineage>
        <taxon>Bacteria</taxon>
        <taxon>Pseudomonadati</taxon>
        <taxon>Pseudomonadota</taxon>
        <taxon>Gammaproteobacteria</taxon>
        <taxon>Pseudomonadales</taxon>
        <taxon>Pseudomonadaceae</taxon>
        <taxon>Pseudomonas</taxon>
    </lineage>
</organism>
<dbReference type="EMBL" id="JAAOCA010000001">
    <property type="protein sequence ID" value="MBD1597152.1"/>
    <property type="molecule type" value="Genomic_DNA"/>
</dbReference>
<evidence type="ECO:0008006" key="3">
    <source>
        <dbReference type="Google" id="ProtNLM"/>
    </source>
</evidence>
<comment type="caution">
    <text evidence="1">The sequence shown here is derived from an EMBL/GenBank/DDBJ whole genome shotgun (WGS) entry which is preliminary data.</text>
</comment>
<evidence type="ECO:0000313" key="2">
    <source>
        <dbReference type="Proteomes" id="UP000805841"/>
    </source>
</evidence>
<evidence type="ECO:0000313" key="1">
    <source>
        <dbReference type="EMBL" id="MBD1597152.1"/>
    </source>
</evidence>
<accession>A0ABR7YVC2</accession>
<gene>
    <name evidence="1" type="ORF">HAQ05_00275</name>
</gene>
<keyword evidence="2" id="KW-1185">Reference proteome</keyword>
<reference evidence="1 2" key="1">
    <citation type="journal article" date="2020" name="Insects">
        <title>Bacteria Belonging to Pseudomonas typographi sp. nov. from the Bark Beetle Ips typographus Have Genomic Potential to Aid in the Host Ecology.</title>
        <authorList>
            <person name="Peral-Aranega E."/>
            <person name="Saati-Santamaria Z."/>
            <person name="Kolarik M."/>
            <person name="Rivas R."/>
            <person name="Garcia-Fraile P."/>
        </authorList>
    </citation>
    <scope>NUCLEOTIDE SEQUENCE [LARGE SCALE GENOMIC DNA]</scope>
    <source>
        <strain evidence="1 2">CA3A</strain>
    </source>
</reference>